<dbReference type="eggNOG" id="COG3547">
    <property type="taxonomic scope" value="Bacteria"/>
</dbReference>
<feature type="domain" description="Transposase IS116/IS110/IS902 C-terminal" evidence="3">
    <location>
        <begin position="190"/>
        <end position="267"/>
    </location>
</feature>
<dbReference type="PANTHER" id="PTHR33055">
    <property type="entry name" value="TRANSPOSASE FOR INSERTION SEQUENCE ELEMENT IS1111A"/>
    <property type="match status" value="1"/>
</dbReference>
<dbReference type="GO" id="GO:0003677">
    <property type="term" value="F:DNA binding"/>
    <property type="evidence" value="ECO:0007669"/>
    <property type="project" value="InterPro"/>
</dbReference>
<evidence type="ECO:0000313" key="5">
    <source>
        <dbReference type="Proteomes" id="UP000004457"/>
    </source>
</evidence>
<dbReference type="GeneID" id="49970245"/>
<evidence type="ECO:0000259" key="2">
    <source>
        <dbReference type="Pfam" id="PF01548"/>
    </source>
</evidence>
<protein>
    <submittedName>
        <fullName evidence="4">Transposase</fullName>
    </submittedName>
</protein>
<feature type="coiled-coil region" evidence="1">
    <location>
        <begin position="125"/>
        <end position="181"/>
    </location>
</feature>
<keyword evidence="5" id="KW-1185">Reference proteome</keyword>
<dbReference type="GO" id="GO:0004803">
    <property type="term" value="F:transposase activity"/>
    <property type="evidence" value="ECO:0007669"/>
    <property type="project" value="InterPro"/>
</dbReference>
<dbReference type="RefSeq" id="WP_003680013.1">
    <property type="nucleotide sequence ID" value="NZ_ACEN01000025.1"/>
</dbReference>
<dbReference type="InterPro" id="IPR011257">
    <property type="entry name" value="DNA_glycosylase"/>
</dbReference>
<name>C0ELY6_NEIFL</name>
<dbReference type="Pfam" id="PF01548">
    <property type="entry name" value="DEDD_Tnp_IS110"/>
    <property type="match status" value="1"/>
</dbReference>
<dbReference type="GO" id="GO:0006313">
    <property type="term" value="P:DNA transposition"/>
    <property type="evidence" value="ECO:0007669"/>
    <property type="project" value="InterPro"/>
</dbReference>
<dbReference type="AlphaFoldDB" id="C0ELY6"/>
<organism evidence="4 5">
    <name type="scientific">Neisseria flavescens NRL30031/H210</name>
    <dbReference type="NCBI Taxonomy" id="546264"/>
    <lineage>
        <taxon>Bacteria</taxon>
        <taxon>Pseudomonadati</taxon>
        <taxon>Pseudomonadota</taxon>
        <taxon>Betaproteobacteria</taxon>
        <taxon>Neisseriales</taxon>
        <taxon>Neisseriaceae</taxon>
        <taxon>Neisseria</taxon>
    </lineage>
</organism>
<evidence type="ECO:0000313" key="4">
    <source>
        <dbReference type="EMBL" id="EEG33849.1"/>
    </source>
</evidence>
<evidence type="ECO:0000259" key="3">
    <source>
        <dbReference type="Pfam" id="PF02371"/>
    </source>
</evidence>
<gene>
    <name evidence="4" type="ORF">NEIFLAOT_00949</name>
</gene>
<proteinExistence type="predicted"/>
<dbReference type="EMBL" id="ACEN01000025">
    <property type="protein sequence ID" value="EEG33849.1"/>
    <property type="molecule type" value="Genomic_DNA"/>
</dbReference>
<dbReference type="Pfam" id="PF02371">
    <property type="entry name" value="Transposase_20"/>
    <property type="match status" value="1"/>
</dbReference>
<dbReference type="InterPro" id="IPR002525">
    <property type="entry name" value="Transp_IS110-like_N"/>
</dbReference>
<dbReference type="SUPFAM" id="SSF48150">
    <property type="entry name" value="DNA-glycosylase"/>
    <property type="match status" value="1"/>
</dbReference>
<evidence type="ECO:0000256" key="1">
    <source>
        <dbReference type="SAM" id="Coils"/>
    </source>
</evidence>
<accession>C0ELY6</accession>
<feature type="domain" description="Transposase IS110-like N-terminal" evidence="2">
    <location>
        <begin position="3"/>
        <end position="148"/>
    </location>
</feature>
<sequence>MNLGIDVSKNTLDCCLISDGIFFERQFKNNRTGFDQLKSWLKKSGATSALHCCCEATGKYYEAAADYLAESYVMSVENPRKIKGYGNAKLQRSKTDRLDARLIAQYCRDMKPRVWQKPSEAQTKLKELNQYCQRLKAQKAAEQTKLHTAPDYLASLIEDTIRHLQKQIKAVQEKIGKFHQDNPDYKANRNRLKTITGVGDNTADTLLTVLAEQDRFENQRQFTAYLGLDPKQFKSGTSVKGRERISKVGSSRLRTALYMPAMHAYRSRTFAPFVSRLKANGKRPKQIIVALMRKLAIIAYNLIKTGKDFEPQRYMNKN</sequence>
<dbReference type="InterPro" id="IPR047650">
    <property type="entry name" value="Transpos_IS110"/>
</dbReference>
<reference evidence="4 5" key="1">
    <citation type="submission" date="2009-01" db="EMBL/GenBank/DDBJ databases">
        <authorList>
            <person name="Fulton L."/>
            <person name="Clifton S."/>
            <person name="Chinwalla A.T."/>
            <person name="Mitreva M."/>
            <person name="Sodergren E."/>
            <person name="Weinstock G."/>
            <person name="Clifton S."/>
            <person name="Dooling D.J."/>
            <person name="Fulton B."/>
            <person name="Minx P."/>
            <person name="Pepin K.H."/>
            <person name="Johnson M."/>
            <person name="Bhonagiri V."/>
            <person name="Nash W.E."/>
            <person name="Mardis E.R."/>
            <person name="Wilson R.K."/>
        </authorList>
    </citation>
    <scope>NUCLEOTIDE SEQUENCE [LARGE SCALE GENOMIC DNA]</scope>
    <source>
        <strain evidence="4 5">NRL30031/H210</strain>
    </source>
</reference>
<dbReference type="InterPro" id="IPR003346">
    <property type="entry name" value="Transposase_20"/>
</dbReference>
<dbReference type="GO" id="GO:0006281">
    <property type="term" value="P:DNA repair"/>
    <property type="evidence" value="ECO:0007669"/>
    <property type="project" value="InterPro"/>
</dbReference>
<dbReference type="PANTHER" id="PTHR33055:SF3">
    <property type="entry name" value="PUTATIVE TRANSPOSASE FOR IS117-RELATED"/>
    <property type="match status" value="1"/>
</dbReference>
<keyword evidence="1" id="KW-0175">Coiled coil</keyword>
<dbReference type="Proteomes" id="UP000004457">
    <property type="component" value="Unassembled WGS sequence"/>
</dbReference>
<comment type="caution">
    <text evidence="4">The sequence shown here is derived from an EMBL/GenBank/DDBJ whole genome shotgun (WGS) entry which is preliminary data.</text>
</comment>